<dbReference type="Gene3D" id="1.10.1740.10">
    <property type="match status" value="1"/>
</dbReference>
<feature type="domain" description="RNA polymerase sigma-70 region 2" evidence="5">
    <location>
        <begin position="21"/>
        <end position="89"/>
    </location>
</feature>
<dbReference type="Gene3D" id="1.10.10.10">
    <property type="entry name" value="Winged helix-like DNA-binding domain superfamily/Winged helix DNA-binding domain"/>
    <property type="match status" value="1"/>
</dbReference>
<dbReference type="Pfam" id="PF04542">
    <property type="entry name" value="Sigma70_r2"/>
    <property type="match status" value="1"/>
</dbReference>
<dbReference type="InterPro" id="IPR013249">
    <property type="entry name" value="RNA_pol_sigma70_r4_t2"/>
</dbReference>
<dbReference type="GO" id="GO:0016987">
    <property type="term" value="F:sigma factor activity"/>
    <property type="evidence" value="ECO:0007669"/>
    <property type="project" value="UniProtKB-KW"/>
</dbReference>
<name>E6PZC2_9ZZZZ</name>
<dbReference type="EMBL" id="CABN01000116">
    <property type="protein sequence ID" value="CBI00281.1"/>
    <property type="molecule type" value="Genomic_DNA"/>
</dbReference>
<comment type="similarity">
    <text evidence="1">Belongs to the sigma-70 factor family. ECF subfamily.</text>
</comment>
<dbReference type="Pfam" id="PF08281">
    <property type="entry name" value="Sigma70_r4_2"/>
    <property type="match status" value="1"/>
</dbReference>
<dbReference type="SUPFAM" id="SSF88659">
    <property type="entry name" value="Sigma3 and sigma4 domains of RNA polymerase sigma factors"/>
    <property type="match status" value="1"/>
</dbReference>
<evidence type="ECO:0000259" key="5">
    <source>
        <dbReference type="Pfam" id="PF04542"/>
    </source>
</evidence>
<dbReference type="SUPFAM" id="SSF88946">
    <property type="entry name" value="Sigma2 domain of RNA polymerase sigma factors"/>
    <property type="match status" value="1"/>
</dbReference>
<organism evidence="7">
    <name type="scientific">mine drainage metagenome</name>
    <dbReference type="NCBI Taxonomy" id="410659"/>
    <lineage>
        <taxon>unclassified sequences</taxon>
        <taxon>metagenomes</taxon>
        <taxon>ecological metagenomes</taxon>
    </lineage>
</organism>
<protein>
    <submittedName>
        <fullName evidence="7">Sigma-24, ECF subfamily</fullName>
    </submittedName>
</protein>
<evidence type="ECO:0000259" key="6">
    <source>
        <dbReference type="Pfam" id="PF08281"/>
    </source>
</evidence>
<evidence type="ECO:0000313" key="7">
    <source>
        <dbReference type="EMBL" id="CBI00281.1"/>
    </source>
</evidence>
<accession>E6PZC2</accession>
<dbReference type="InterPro" id="IPR014284">
    <property type="entry name" value="RNA_pol_sigma-70_dom"/>
</dbReference>
<keyword evidence="4" id="KW-0804">Transcription</keyword>
<gene>
    <name evidence="7" type="ORF">CARN3_1292</name>
</gene>
<sequence length="173" mass="19474">MEDAELLEAVARQDQQAMATLFDRYSRLVYAIALRVLREPALAEDVMQEVLLQVWRSPGGFVSQRGSLGAWLAVVARNRSIDVLRKRSRQESLEDLTLPEPRNLSRSVEDEHLMSQVRSAVMQLPADQQNSLQMAYFDGLSHTEISERTGTPLGTVKTRIRAGLTAVRKVLEV</sequence>
<proteinExistence type="inferred from homology"/>
<keyword evidence="3" id="KW-0731">Sigma factor</keyword>
<dbReference type="InterPro" id="IPR007627">
    <property type="entry name" value="RNA_pol_sigma70_r2"/>
</dbReference>
<dbReference type="InterPro" id="IPR013325">
    <property type="entry name" value="RNA_pol_sigma_r2"/>
</dbReference>
<dbReference type="InterPro" id="IPR013324">
    <property type="entry name" value="RNA_pol_sigma_r3/r4-like"/>
</dbReference>
<dbReference type="GO" id="GO:0006352">
    <property type="term" value="P:DNA-templated transcription initiation"/>
    <property type="evidence" value="ECO:0007669"/>
    <property type="project" value="InterPro"/>
</dbReference>
<evidence type="ECO:0000256" key="2">
    <source>
        <dbReference type="ARBA" id="ARBA00023015"/>
    </source>
</evidence>
<dbReference type="PANTHER" id="PTHR43133">
    <property type="entry name" value="RNA POLYMERASE ECF-TYPE SIGMA FACTO"/>
    <property type="match status" value="1"/>
</dbReference>
<dbReference type="GO" id="GO:0003677">
    <property type="term" value="F:DNA binding"/>
    <property type="evidence" value="ECO:0007669"/>
    <property type="project" value="InterPro"/>
</dbReference>
<reference evidence="7" key="1">
    <citation type="submission" date="2009-10" db="EMBL/GenBank/DDBJ databases">
        <title>Diversity of trophic interactions inside an arsenic-rich microbial ecosystem.</title>
        <authorList>
            <person name="Bertin P.N."/>
            <person name="Heinrich-Salmeron A."/>
            <person name="Pelletier E."/>
            <person name="Goulhen-Chollet F."/>
            <person name="Arsene-Ploetze F."/>
            <person name="Gallien S."/>
            <person name="Calteau A."/>
            <person name="Vallenet D."/>
            <person name="Casiot C."/>
            <person name="Chane-Woon-Ming B."/>
            <person name="Giloteaux L."/>
            <person name="Barakat M."/>
            <person name="Bonnefoy V."/>
            <person name="Bruneel O."/>
            <person name="Chandler M."/>
            <person name="Cleiss J."/>
            <person name="Duran R."/>
            <person name="Elbaz-Poulichet F."/>
            <person name="Fonknechten N."/>
            <person name="Lauga B."/>
            <person name="Mornico D."/>
            <person name="Ortet P."/>
            <person name="Schaeffer C."/>
            <person name="Siguier P."/>
            <person name="Alexander Thil Smith A."/>
            <person name="Van Dorsselaer A."/>
            <person name="Weissenbach J."/>
            <person name="Medigue C."/>
            <person name="Le Paslier D."/>
        </authorList>
    </citation>
    <scope>NUCLEOTIDE SEQUENCE</scope>
</reference>
<keyword evidence="2" id="KW-0805">Transcription regulation</keyword>
<evidence type="ECO:0000256" key="3">
    <source>
        <dbReference type="ARBA" id="ARBA00023082"/>
    </source>
</evidence>
<dbReference type="AlphaFoldDB" id="E6PZC2"/>
<feature type="domain" description="RNA polymerase sigma factor 70 region 4 type 2" evidence="6">
    <location>
        <begin position="116"/>
        <end position="165"/>
    </location>
</feature>
<dbReference type="InterPro" id="IPR039425">
    <property type="entry name" value="RNA_pol_sigma-70-like"/>
</dbReference>
<dbReference type="PANTHER" id="PTHR43133:SF62">
    <property type="entry name" value="RNA POLYMERASE SIGMA FACTOR SIGZ"/>
    <property type="match status" value="1"/>
</dbReference>
<evidence type="ECO:0000256" key="4">
    <source>
        <dbReference type="ARBA" id="ARBA00023163"/>
    </source>
</evidence>
<evidence type="ECO:0000256" key="1">
    <source>
        <dbReference type="ARBA" id="ARBA00010641"/>
    </source>
</evidence>
<dbReference type="InterPro" id="IPR036388">
    <property type="entry name" value="WH-like_DNA-bd_sf"/>
</dbReference>
<comment type="caution">
    <text evidence="7">The sequence shown here is derived from an EMBL/GenBank/DDBJ whole genome shotgun (WGS) entry which is preliminary data.</text>
</comment>
<dbReference type="NCBIfam" id="TIGR02937">
    <property type="entry name" value="sigma70-ECF"/>
    <property type="match status" value="1"/>
</dbReference>